<gene>
    <name evidence="1" type="ORF">BP422_19735</name>
</gene>
<dbReference type="Proteomes" id="UP000197781">
    <property type="component" value="Chromosome"/>
</dbReference>
<dbReference type="GO" id="GO:0042601">
    <property type="term" value="C:endospore-forming forespore"/>
    <property type="evidence" value="ECO:0007669"/>
    <property type="project" value="TreeGrafter"/>
</dbReference>
<protein>
    <recommendedName>
        <fullName evidence="3">Spore coat protein YutH</fullName>
    </recommendedName>
</protein>
<proteinExistence type="predicted"/>
<accession>A0A220MKP1</accession>
<dbReference type="SUPFAM" id="SSF56112">
    <property type="entry name" value="Protein kinase-like (PK-like)"/>
    <property type="match status" value="1"/>
</dbReference>
<dbReference type="PANTHER" id="PTHR39179:SF2">
    <property type="entry name" value="ENDOSPORE COAT-ASSOCIATED PROTEIN YUTH"/>
    <property type="match status" value="1"/>
</dbReference>
<evidence type="ECO:0000313" key="2">
    <source>
        <dbReference type="Proteomes" id="UP000197781"/>
    </source>
</evidence>
<dbReference type="KEGG" id="bfm:BP422_19735"/>
<dbReference type="PANTHER" id="PTHR39179">
    <property type="entry name" value="SPORE COAT PROTEIN I"/>
    <property type="match status" value="1"/>
</dbReference>
<dbReference type="Gene3D" id="3.90.1200.10">
    <property type="match status" value="1"/>
</dbReference>
<reference evidence="1 2" key="1">
    <citation type="submission" date="2016-11" db="EMBL/GenBank/DDBJ databases">
        <authorList>
            <person name="Jaros S."/>
            <person name="Januszkiewicz K."/>
            <person name="Wedrychowicz H."/>
        </authorList>
    </citation>
    <scope>NUCLEOTIDE SEQUENCE [LARGE SCALE GENOMIC DNA]</scope>
    <source>
        <strain evidence="1 2">NF2</strain>
    </source>
</reference>
<dbReference type="AlphaFoldDB" id="A0A220MKP1"/>
<evidence type="ECO:0008006" key="3">
    <source>
        <dbReference type="Google" id="ProtNLM"/>
    </source>
</evidence>
<dbReference type="InterPro" id="IPR047175">
    <property type="entry name" value="CotS-like"/>
</dbReference>
<name>A0A220MKP1_9BACL</name>
<sequence>MEEKELLQEKYGFELQGYRTTGASKVLETDRGLYYLFEAPAGYKYKSKFIEKVKKHLSQQQNIRLLKLVNTTSGQAHIVDDEQLYYLYRGVREAVPENPYYASGQSLAKFHQATSDFSSDKMFIPYSSLGNWPSMWRKKLRNFNEYRDEMDEENVELAPMDEYLLTCFTYITQLGELSVQYLLDAGYDKVVKETASLGKVAYQNFDQGYMLWKEKDVRLMAGEWNWVLDMRTRDVGQWIKAETKRNGWNEEAVSGFFDGYNSVSALLPAEYAVIYALMLYPGRFLKLVETYMELPIEERQEVNIQAWQTQLEDELTKMEEGLRKYPLFIAQRYDVSIPQIDWLWRKKDDQATGFRNEETQS</sequence>
<evidence type="ECO:0000313" key="1">
    <source>
        <dbReference type="EMBL" id="ASJ55581.1"/>
    </source>
</evidence>
<dbReference type="RefSeq" id="WP_088909235.1">
    <property type="nucleotide sequence ID" value="NZ_CP018145.1"/>
</dbReference>
<organism evidence="1 2">
    <name type="scientific">Brevibacillus formosus</name>
    <dbReference type="NCBI Taxonomy" id="54913"/>
    <lineage>
        <taxon>Bacteria</taxon>
        <taxon>Bacillati</taxon>
        <taxon>Bacillota</taxon>
        <taxon>Bacilli</taxon>
        <taxon>Bacillales</taxon>
        <taxon>Paenibacillaceae</taxon>
        <taxon>Brevibacillus</taxon>
    </lineage>
</organism>
<dbReference type="InterPro" id="IPR011009">
    <property type="entry name" value="Kinase-like_dom_sf"/>
</dbReference>
<dbReference type="EMBL" id="CP018145">
    <property type="protein sequence ID" value="ASJ55581.1"/>
    <property type="molecule type" value="Genomic_DNA"/>
</dbReference>